<dbReference type="Pfam" id="PF01266">
    <property type="entry name" value="DAO"/>
    <property type="match status" value="1"/>
</dbReference>
<evidence type="ECO:0000256" key="5">
    <source>
        <dbReference type="ARBA" id="ARBA00022630"/>
    </source>
</evidence>
<keyword evidence="14" id="KW-1185">Reference proteome</keyword>
<dbReference type="Gene3D" id="3.50.50.60">
    <property type="entry name" value="FAD/NAD(P)-binding domain"/>
    <property type="match status" value="1"/>
</dbReference>
<dbReference type="AlphaFoldDB" id="A0A660E508"/>
<dbReference type="Gene3D" id="1.10.8.870">
    <property type="entry name" value="Alpha-glycerophosphate oxidase, cap domain"/>
    <property type="match status" value="1"/>
</dbReference>
<evidence type="ECO:0000256" key="9">
    <source>
        <dbReference type="ARBA" id="ARBA00032349"/>
    </source>
</evidence>
<accession>A0A660E508</accession>
<dbReference type="InterPro" id="IPR006076">
    <property type="entry name" value="FAD-dep_OxRdtase"/>
</dbReference>
<dbReference type="GO" id="GO:0004368">
    <property type="term" value="F:glycerol-3-phosphate dehydrogenase (quinone) activity"/>
    <property type="evidence" value="ECO:0007669"/>
    <property type="project" value="InterPro"/>
</dbReference>
<evidence type="ECO:0000259" key="12">
    <source>
        <dbReference type="Pfam" id="PF16901"/>
    </source>
</evidence>
<dbReference type="InterPro" id="IPR038299">
    <property type="entry name" value="DAO_C_sf"/>
</dbReference>
<comment type="similarity">
    <text evidence="2">Belongs to the FAD-dependent glycerol-3-phosphate dehydrogenase family.</text>
</comment>
<dbReference type="PANTHER" id="PTHR11985:SF35">
    <property type="entry name" value="ANAEROBIC GLYCEROL-3-PHOSPHATE DEHYDROGENASE SUBUNIT A"/>
    <property type="match status" value="1"/>
</dbReference>
<evidence type="ECO:0000313" key="13">
    <source>
        <dbReference type="EMBL" id="VDG28114.1"/>
    </source>
</evidence>
<gene>
    <name evidence="13" type="ORF">MUDAN_MDHGFNIF_02845</name>
</gene>
<dbReference type="SUPFAM" id="SSF54373">
    <property type="entry name" value="FAD-linked reductases, C-terminal domain"/>
    <property type="match status" value="1"/>
</dbReference>
<dbReference type="Pfam" id="PF16901">
    <property type="entry name" value="DAO_C"/>
    <property type="match status" value="1"/>
</dbReference>
<dbReference type="Gene3D" id="3.30.9.10">
    <property type="entry name" value="D-Amino Acid Oxidase, subunit A, domain 2"/>
    <property type="match status" value="1"/>
</dbReference>
<organism evidence="13 14">
    <name type="scientific">Lactiplantibacillus mudanjiangensis</name>
    <dbReference type="NCBI Taxonomy" id="1296538"/>
    <lineage>
        <taxon>Bacteria</taxon>
        <taxon>Bacillati</taxon>
        <taxon>Bacillota</taxon>
        <taxon>Bacilli</taxon>
        <taxon>Lactobacillales</taxon>
        <taxon>Lactobacillaceae</taxon>
        <taxon>Lactiplantibacillus</taxon>
    </lineage>
</organism>
<evidence type="ECO:0000256" key="2">
    <source>
        <dbReference type="ARBA" id="ARBA00007330"/>
    </source>
</evidence>
<evidence type="ECO:0000256" key="7">
    <source>
        <dbReference type="ARBA" id="ARBA00022827"/>
    </source>
</evidence>
<dbReference type="GO" id="GO:0046168">
    <property type="term" value="P:glycerol-3-phosphate catabolic process"/>
    <property type="evidence" value="ECO:0007669"/>
    <property type="project" value="TreeGrafter"/>
</dbReference>
<proteinExistence type="inferred from homology"/>
<evidence type="ECO:0000313" key="14">
    <source>
        <dbReference type="Proteomes" id="UP000289996"/>
    </source>
</evidence>
<keyword evidence="8" id="KW-0560">Oxidoreductase</keyword>
<evidence type="ECO:0000256" key="1">
    <source>
        <dbReference type="ARBA" id="ARBA00001974"/>
    </source>
</evidence>
<keyword evidence="7" id="KW-0274">FAD</keyword>
<keyword evidence="5" id="KW-0285">Flavoprotein</keyword>
<dbReference type="OrthoDB" id="9766796at2"/>
<dbReference type="InterPro" id="IPR031656">
    <property type="entry name" value="DAO_C"/>
</dbReference>
<evidence type="ECO:0000256" key="10">
    <source>
        <dbReference type="ARBA" id="ARBA00049503"/>
    </source>
</evidence>
<reference evidence="13 14" key="1">
    <citation type="submission" date="2018-11" db="EMBL/GenBank/DDBJ databases">
        <authorList>
            <person name="Wuyts S."/>
        </authorList>
    </citation>
    <scope>NUCLEOTIDE SEQUENCE [LARGE SCALE GENOMIC DNA]</scope>
    <source>
        <strain evidence="13">Lactobacillus mudanjiangensis AMBF249</strain>
    </source>
</reference>
<evidence type="ECO:0000259" key="11">
    <source>
        <dbReference type="Pfam" id="PF01266"/>
    </source>
</evidence>
<evidence type="ECO:0000256" key="8">
    <source>
        <dbReference type="ARBA" id="ARBA00023002"/>
    </source>
</evidence>
<name>A0A660E508_9LACO</name>
<comment type="cofactor">
    <cofactor evidence="1">
        <name>FAD</name>
        <dbReference type="ChEBI" id="CHEBI:57692"/>
    </cofactor>
</comment>
<keyword evidence="6" id="KW-0319">Glycerol metabolism</keyword>
<dbReference type="SUPFAM" id="SSF51905">
    <property type="entry name" value="FAD/NAD(P)-binding domain"/>
    <property type="match status" value="1"/>
</dbReference>
<dbReference type="PROSITE" id="PS00977">
    <property type="entry name" value="FAD_G3PDH_1"/>
    <property type="match status" value="1"/>
</dbReference>
<dbReference type="EMBL" id="UYIG01000090">
    <property type="protein sequence ID" value="VDG28114.1"/>
    <property type="molecule type" value="Genomic_DNA"/>
</dbReference>
<protein>
    <recommendedName>
        <fullName evidence="4">Alpha-glycerophosphate oxidase</fullName>
        <ecNumber evidence="3">1.1.3.21</ecNumber>
    </recommendedName>
    <alternativeName>
        <fullName evidence="9">Glycerol-3-phosphate oxidase</fullName>
    </alternativeName>
</protein>
<dbReference type="PRINTS" id="PR01001">
    <property type="entry name" value="FADG3PDH"/>
</dbReference>
<sequence length="584" mass="63710">MSFSITSRQDDIQQLKTKELDLLIVGGGITGAGVALQASVAGMQTGLIDMQDFGGGTSSRSTRLVHGGIRYLKTFDVEVVSDTVKERAVVQHIAPHMTQPDPMLLPIYDEPGTTFSMFSVKVAMDLYDRLAGVDKNPSLQKYSNYVLTKAQVLEREPQLNPDKLVGAGIYLDYQNNDSRLVVENIKRAHAAGGLMVSRIKAIGALHDKFGDINGMHVQDVLTGEKFDIHAKLVINTSGPWSDEVRHLDQAADPDSHMRPTKGVHLVVDQSRLKVPNPTYFGSGTNDGRMIFTIPREGKTYFGTTDTDFEGDYENPQVDQKDVDYLLAIINKKYPTAHLTIDDVEASWAGIRPLVRNDAPADADNDAVTGASAAASLQPSAVSRGSSLVTAADGMITLAGGKLTDYRLMANGALKQIRQTLRDEYLEDFKAVDSAEIKVSGGDFDADNVEAAMDDFTKQGVAKGLTEDEAREIATLYGSNAPAIFAQADQVTAAPGLSLAETLSLHYSMTEEMALTPVDYLLRRTYNVLFHNETIDQVKVGVIDEMARVYGWDTTTKARYTAEIDHEIESSRLIDLKLQAPVSAK</sequence>
<dbReference type="Proteomes" id="UP000289996">
    <property type="component" value="Unassembled WGS sequence"/>
</dbReference>
<dbReference type="GO" id="GO:0004369">
    <property type="term" value="F:glycerol-3-phosphate oxidase activity"/>
    <property type="evidence" value="ECO:0007669"/>
    <property type="project" value="UniProtKB-EC"/>
</dbReference>
<evidence type="ECO:0000256" key="4">
    <source>
        <dbReference type="ARBA" id="ARBA00021658"/>
    </source>
</evidence>
<comment type="catalytic activity">
    <reaction evidence="10">
        <text>sn-glycerol 3-phosphate + O2 = dihydroxyacetone phosphate + H2O2</text>
        <dbReference type="Rhea" id="RHEA:18369"/>
        <dbReference type="ChEBI" id="CHEBI:15379"/>
        <dbReference type="ChEBI" id="CHEBI:16240"/>
        <dbReference type="ChEBI" id="CHEBI:57597"/>
        <dbReference type="ChEBI" id="CHEBI:57642"/>
        <dbReference type="EC" id="1.1.3.21"/>
    </reaction>
</comment>
<evidence type="ECO:0000256" key="3">
    <source>
        <dbReference type="ARBA" id="ARBA00013104"/>
    </source>
</evidence>
<feature type="domain" description="FAD dependent oxidoreductase" evidence="11">
    <location>
        <begin position="21"/>
        <end position="400"/>
    </location>
</feature>
<dbReference type="InterPro" id="IPR000447">
    <property type="entry name" value="G3P_DH_FAD-dep"/>
</dbReference>
<dbReference type="InterPro" id="IPR036188">
    <property type="entry name" value="FAD/NAD-bd_sf"/>
</dbReference>
<feature type="domain" description="Alpha-glycerophosphate oxidase C-terminal" evidence="12">
    <location>
        <begin position="434"/>
        <end position="555"/>
    </location>
</feature>
<dbReference type="PANTHER" id="PTHR11985">
    <property type="entry name" value="GLYCEROL-3-PHOSPHATE DEHYDROGENASE"/>
    <property type="match status" value="1"/>
</dbReference>
<evidence type="ECO:0000256" key="6">
    <source>
        <dbReference type="ARBA" id="ARBA00022798"/>
    </source>
</evidence>
<dbReference type="RefSeq" id="WP_130843530.1">
    <property type="nucleotide sequence ID" value="NZ_BJDY01000002.1"/>
</dbReference>
<dbReference type="EC" id="1.1.3.21" evidence="3"/>
<dbReference type="GO" id="GO:0006071">
    <property type="term" value="P:glycerol metabolic process"/>
    <property type="evidence" value="ECO:0007669"/>
    <property type="project" value="UniProtKB-KW"/>
</dbReference>